<dbReference type="InterPro" id="IPR027417">
    <property type="entry name" value="P-loop_NTPase"/>
</dbReference>
<dbReference type="InterPro" id="IPR032675">
    <property type="entry name" value="LRR_dom_sf"/>
</dbReference>
<keyword evidence="1" id="KW-0547">Nucleotide-binding</keyword>
<dbReference type="PANTHER" id="PTHR46312">
    <property type="entry name" value="NACHT DOMAIN-CONTAINING PROTEIN"/>
    <property type="match status" value="1"/>
</dbReference>
<feature type="compositionally biased region" description="Basic and acidic residues" evidence="3">
    <location>
        <begin position="106"/>
        <end position="118"/>
    </location>
</feature>
<accession>A0A8B7YVA0</accession>
<dbReference type="PROSITE" id="PS50837">
    <property type="entry name" value="NACHT"/>
    <property type="match status" value="1"/>
</dbReference>
<feature type="compositionally biased region" description="Basic and acidic residues" evidence="3">
    <location>
        <begin position="33"/>
        <end position="62"/>
    </location>
</feature>
<dbReference type="SMART" id="SM00368">
    <property type="entry name" value="LRR_RI"/>
    <property type="match status" value="4"/>
</dbReference>
<feature type="compositionally biased region" description="Polar residues" evidence="3">
    <location>
        <begin position="1"/>
        <end position="13"/>
    </location>
</feature>
<evidence type="ECO:0000259" key="4">
    <source>
        <dbReference type="PROSITE" id="PS50837"/>
    </source>
</evidence>
<dbReference type="RefSeq" id="XP_022096410.1">
    <property type="nucleotide sequence ID" value="XM_022240718.1"/>
</dbReference>
<dbReference type="Proteomes" id="UP000694845">
    <property type="component" value="Unplaced"/>
</dbReference>
<dbReference type="PANTHER" id="PTHR46312:SF2">
    <property type="entry name" value="NUCLEOTIDE-BINDING OLIGOMERIZATION DOMAIN-CONTAINING PROTEIN 2-LIKE"/>
    <property type="match status" value="1"/>
</dbReference>
<dbReference type="Gene3D" id="3.80.10.10">
    <property type="entry name" value="Ribonuclease Inhibitor"/>
    <property type="match status" value="4"/>
</dbReference>
<dbReference type="GO" id="GO:0005524">
    <property type="term" value="F:ATP binding"/>
    <property type="evidence" value="ECO:0007669"/>
    <property type="project" value="UniProtKB-KW"/>
</dbReference>
<dbReference type="GeneID" id="110982364"/>
<dbReference type="Pfam" id="PF05729">
    <property type="entry name" value="NACHT"/>
    <property type="match status" value="1"/>
</dbReference>
<feature type="region of interest" description="Disordered" evidence="3">
    <location>
        <begin position="348"/>
        <end position="390"/>
    </location>
</feature>
<evidence type="ECO:0000256" key="3">
    <source>
        <dbReference type="SAM" id="MobiDB-lite"/>
    </source>
</evidence>
<protein>
    <submittedName>
        <fullName evidence="6">Uncharacterized protein LOC110982364</fullName>
    </submittedName>
</protein>
<evidence type="ECO:0000313" key="6">
    <source>
        <dbReference type="RefSeq" id="XP_022096410.1"/>
    </source>
</evidence>
<dbReference type="KEGG" id="aplc:110982364"/>
<dbReference type="SUPFAM" id="SSF52540">
    <property type="entry name" value="P-loop containing nucleoside triphosphate hydrolases"/>
    <property type="match status" value="1"/>
</dbReference>
<keyword evidence="2" id="KW-0067">ATP-binding</keyword>
<dbReference type="Gene3D" id="3.40.50.300">
    <property type="entry name" value="P-loop containing nucleotide triphosphate hydrolases"/>
    <property type="match status" value="1"/>
</dbReference>
<organism evidence="5 6">
    <name type="scientific">Acanthaster planci</name>
    <name type="common">Crown-of-thorns starfish</name>
    <dbReference type="NCBI Taxonomy" id="133434"/>
    <lineage>
        <taxon>Eukaryota</taxon>
        <taxon>Metazoa</taxon>
        <taxon>Echinodermata</taxon>
        <taxon>Eleutherozoa</taxon>
        <taxon>Asterozoa</taxon>
        <taxon>Asteroidea</taxon>
        <taxon>Valvatacea</taxon>
        <taxon>Valvatida</taxon>
        <taxon>Acanthasteridae</taxon>
        <taxon>Acanthaster</taxon>
    </lineage>
</organism>
<feature type="compositionally biased region" description="Basic and acidic residues" evidence="3">
    <location>
        <begin position="221"/>
        <end position="239"/>
    </location>
</feature>
<sequence>METEYDQTSQTVKQEAKDAIRCDSQGGMTSSRDQQRMGQDRRACPDKPQPEQKAEVKGHALERGFATSSGRKELRQECDLGEAQQKVTRFSECNLQQQSVTPAEEENLRQRKVFDQDRFQQNQRQVSAAREHSIEKRFVASPEQKRSEQGYDLGRPEQQDVCEGNDNSEQSVKLAEQGRMGQSKVGYLENWKAKGCKDESTQKGMVTPSVGQRKCHQSTEYLDRPKPEKQKVEIREHSSRRGMKMTPADQCRYSGGWADDDQDKRHLDEGLANVGNQIHRQGMMMTSCDQKGLRQTPPGMLAPDFYRFGAMQPVVGDLIVGGSNNPTFLAPLYSPTLNFVQNVTMAAQPKGTAGEPERSNQSSPHIESGPSRSPGNVKDANPGSGTTCESRQTQIDLMQETADFCQHELETLYTTTGCYVQMLPWVDDDTRYIMEIYTTLWLEKYGNKAGDKASYRDIFLITTKGGKLIKRAILCGSAGLGKSTLIAKIAFDWATGCWTSTLSSVLQGFKLVFALKLHAVEQATDLIDAIFDQLLDEDTHVDRKALASFIDTYPEKVLVLLDGFDELMTTNLEKSRFGSVLKLLSRKRGRELFVIITTRPSHLGKLASRSLLQKPFTHVSVLGFDVSDIKTYVDKFFSEDVCKAQGLFERISSSGVLSDLAKSPMLLLLMCLLWRADACLPETTSRLYRASLAYIFNRKSDVSEEDMQQVLIPLGEIALGGLVSPTQRLAFQEREFEKSVLDKAFKAGILTSQRVLRGLHCHNSVQFIHKTFQEFTAATYFQSLSEDEAGKLQRVLDQIEAPHELEYLLRFSCGDDKTCTHAVLQMLRDRIDALKERNEQSSGLQTLGFACYFESQSNMPPPEDFVGSILQGRVCVENYNIEQLNWFVYFLGHVMDERKIHFTNIRELSISSSQLCQFSEDLASQLCKMASLSVLELPNCSLTCRDMIHIAPSFRQTVHLTKLDLSSNSLSCFDEEGNVSGALWFPELQYLTVLQSLSLDECLLKIQDVKCLADSIGSMESLVHCSVRSSLWPDVGHRSEVFLVEPHKAGIAMSLCDFSLSGLDLAEVLRPLIKRSDLAELHIRDNTGLGGSGATWCQELAHLRYLHRMTVYDNDLNMQDVRCLAGSVGCMKNLVAFSVDLDEGEIRVEGASSGIELVFRRCSVAGSDVADILQSMANRTDFVSLLLCEIDGLSGSVDTWSPQLKRQTQLKQLAFFQCALRSTDVERLGASLAEMDALEHLEVQQFEPFLSGTAPSWAHHIRSMKHLQKLSLDCLLLSDDVPPIVTSVGRVASLGELDLSGNKALGCGRGASWAKSLRGMHLVHTLRLCQCSLQADDAQHIASALSGMSNLAELDLSRNCALGCGCGASWAPFLSKMSHLKALRLSDCSLQAEDVKQVVVALTEMHNLVELDISFNSGLGNGRSSLWAPNMSEMKYIHKLVLKGCSLTTEDRKQISESRNNMPALVELNVEVC</sequence>
<keyword evidence="5" id="KW-1185">Reference proteome</keyword>
<dbReference type="SUPFAM" id="SSF52047">
    <property type="entry name" value="RNI-like"/>
    <property type="match status" value="2"/>
</dbReference>
<evidence type="ECO:0000313" key="5">
    <source>
        <dbReference type="Proteomes" id="UP000694845"/>
    </source>
</evidence>
<name>A0A8B7YVA0_ACAPL</name>
<reference evidence="6" key="1">
    <citation type="submission" date="2025-08" db="UniProtKB">
        <authorList>
            <consortium name="RefSeq"/>
        </authorList>
    </citation>
    <scope>IDENTIFICATION</scope>
</reference>
<feature type="region of interest" description="Disordered" evidence="3">
    <location>
        <begin position="97"/>
        <end position="178"/>
    </location>
</feature>
<dbReference type="OrthoDB" id="1394818at2759"/>
<proteinExistence type="predicted"/>
<evidence type="ECO:0000256" key="2">
    <source>
        <dbReference type="ARBA" id="ARBA00022840"/>
    </source>
</evidence>
<feature type="compositionally biased region" description="Polar residues" evidence="3">
    <location>
        <begin position="359"/>
        <end position="374"/>
    </location>
</feature>
<feature type="compositionally biased region" description="Basic and acidic residues" evidence="3">
    <location>
        <begin position="129"/>
        <end position="158"/>
    </location>
</feature>
<dbReference type="InterPro" id="IPR007111">
    <property type="entry name" value="NACHT_NTPase"/>
</dbReference>
<feature type="domain" description="NACHT" evidence="4">
    <location>
        <begin position="470"/>
        <end position="783"/>
    </location>
</feature>
<evidence type="ECO:0000256" key="1">
    <source>
        <dbReference type="ARBA" id="ARBA00022741"/>
    </source>
</evidence>
<gene>
    <name evidence="6" type="primary">LOC110982364</name>
</gene>
<feature type="region of interest" description="Disordered" evidence="3">
    <location>
        <begin position="1"/>
        <end position="76"/>
    </location>
</feature>
<feature type="region of interest" description="Disordered" evidence="3">
    <location>
        <begin position="199"/>
        <end position="257"/>
    </location>
</feature>